<gene>
    <name evidence="2" type="ORF">CP373A1_07780</name>
</gene>
<organism evidence="2 3">
    <name type="scientific">Clostridium paraputrificum</name>
    <dbReference type="NCBI Taxonomy" id="29363"/>
    <lineage>
        <taxon>Bacteria</taxon>
        <taxon>Bacillati</taxon>
        <taxon>Bacillota</taxon>
        <taxon>Clostridia</taxon>
        <taxon>Eubacteriales</taxon>
        <taxon>Clostridiaceae</taxon>
        <taxon>Clostridium</taxon>
    </lineage>
</organism>
<dbReference type="PROSITE" id="PS51257">
    <property type="entry name" value="PROKAR_LIPOPROTEIN"/>
    <property type="match status" value="1"/>
</dbReference>
<feature type="chain" id="PRO_5008613468" evidence="1">
    <location>
        <begin position="24"/>
        <end position="41"/>
    </location>
</feature>
<dbReference type="NCBIfam" id="TIGR04223">
    <property type="entry name" value="quorum_AgrD"/>
    <property type="match status" value="1"/>
</dbReference>
<feature type="signal peptide" evidence="1">
    <location>
        <begin position="1"/>
        <end position="23"/>
    </location>
</feature>
<sequence length="41" mass="4686">MKKKILMSLAAISTFIASIVATSACTWYFYQPEEPECLRDK</sequence>
<keyword evidence="3" id="KW-1185">Reference proteome</keyword>
<protein>
    <submittedName>
        <fullName evidence="2">Cyclic lactone autoinducer peptide</fullName>
    </submittedName>
</protein>
<dbReference type="AlphaFoldDB" id="A0A1B8RQG6"/>
<accession>A0A1B8RQG6</accession>
<dbReference type="EMBL" id="MAPZ01000017">
    <property type="protein sequence ID" value="OBY11045.1"/>
    <property type="molecule type" value="Genomic_DNA"/>
</dbReference>
<dbReference type="GeneID" id="42777772"/>
<dbReference type="OrthoDB" id="1809626at2"/>
<comment type="caution">
    <text evidence="2">The sequence shown here is derived from an EMBL/GenBank/DDBJ whole genome shotgun (WGS) entry which is preliminary data.</text>
</comment>
<evidence type="ECO:0000313" key="3">
    <source>
        <dbReference type="Proteomes" id="UP000092714"/>
    </source>
</evidence>
<dbReference type="eggNOG" id="ENOG50324B5">
    <property type="taxonomic scope" value="Bacteria"/>
</dbReference>
<dbReference type="Proteomes" id="UP000092714">
    <property type="component" value="Unassembled WGS sequence"/>
</dbReference>
<dbReference type="InterPro" id="IPR009229">
    <property type="entry name" value="AgrD"/>
</dbReference>
<reference evidence="2 3" key="1">
    <citation type="submission" date="2016-06" db="EMBL/GenBank/DDBJ databases">
        <authorList>
            <person name="Kjaerup R.B."/>
            <person name="Dalgaard T.S."/>
            <person name="Juul-Madsen H.R."/>
        </authorList>
    </citation>
    <scope>NUCLEOTIDE SEQUENCE [LARGE SCALE GENOMIC DNA]</scope>
    <source>
        <strain evidence="2 3">373-A1</strain>
    </source>
</reference>
<evidence type="ECO:0000256" key="1">
    <source>
        <dbReference type="SAM" id="SignalP"/>
    </source>
</evidence>
<keyword evidence="1" id="KW-0732">Signal</keyword>
<evidence type="ECO:0000313" key="2">
    <source>
        <dbReference type="EMBL" id="OBY11045.1"/>
    </source>
</evidence>
<dbReference type="RefSeq" id="WP_034866511.1">
    <property type="nucleotide sequence ID" value="NZ_CABHIH010000001.1"/>
</dbReference>
<proteinExistence type="predicted"/>
<name>A0A1B8RQG6_9CLOT</name>